<gene>
    <name evidence="1" type="ORF">SAMN05216325_1434</name>
</gene>
<evidence type="ECO:0000313" key="1">
    <source>
        <dbReference type="EMBL" id="SEN72833.1"/>
    </source>
</evidence>
<organism evidence="1 2">
    <name type="scientific">Nitrosomonas marina</name>
    <dbReference type="NCBI Taxonomy" id="917"/>
    <lineage>
        <taxon>Bacteria</taxon>
        <taxon>Pseudomonadati</taxon>
        <taxon>Pseudomonadota</taxon>
        <taxon>Betaproteobacteria</taxon>
        <taxon>Nitrosomonadales</taxon>
        <taxon>Nitrosomonadaceae</taxon>
        <taxon>Nitrosomonas</taxon>
    </lineage>
</organism>
<reference evidence="1 2" key="1">
    <citation type="submission" date="2016-10" db="EMBL/GenBank/DDBJ databases">
        <authorList>
            <person name="de Groot N.N."/>
        </authorList>
    </citation>
    <scope>NUCLEOTIDE SEQUENCE [LARGE SCALE GENOMIC DNA]</scope>
    <source>
        <strain evidence="1 2">Nm22</strain>
    </source>
</reference>
<accession>A0A1H8IW27</accession>
<dbReference type="STRING" id="917.SAMN05216326_1274"/>
<name>A0A1H8IW27_9PROT</name>
<evidence type="ECO:0000313" key="2">
    <source>
        <dbReference type="Proteomes" id="UP000199459"/>
    </source>
</evidence>
<dbReference type="Proteomes" id="UP000199459">
    <property type="component" value="Unassembled WGS sequence"/>
</dbReference>
<dbReference type="OrthoDB" id="9833296at2"/>
<protein>
    <submittedName>
        <fullName evidence="1">Uncharacterized protein</fullName>
    </submittedName>
</protein>
<dbReference type="AlphaFoldDB" id="A0A1H8IW27"/>
<sequence>MVTTEEKPKKRKKRASPNRIKHNRMAALIAKTEGFGLLKNKSQRSELASEVMARYGEDIFHKRYYGIIETAECIYWFGILPRKVNELIDTYDSAKDIARILGHTELRIQRAMDHVVSDNINNILDEAEKWVDQNKHVS</sequence>
<proteinExistence type="predicted"/>
<dbReference type="RefSeq" id="WP_143056982.1">
    <property type="nucleotide sequence ID" value="NZ_FOCP01000043.1"/>
</dbReference>
<dbReference type="EMBL" id="FOCP01000043">
    <property type="protein sequence ID" value="SEN72833.1"/>
    <property type="molecule type" value="Genomic_DNA"/>
</dbReference>